<dbReference type="InterPro" id="IPR050515">
    <property type="entry name" value="Beta-lactam/transpept"/>
</dbReference>
<comment type="caution">
    <text evidence="17">The sequence shown here is derived from an EMBL/GenBank/DDBJ whole genome shotgun (WGS) entry which is preliminary data.</text>
</comment>
<sequence>MKKKKKKKTHVPVRLNLLFFVVFLLFSILVLRLGVVQIVYGEDYRREIERTEDITVNNPVPRGKMFERNGKIIVDNVPLDAITYTRYQGTKTEEMLETAEKLAKYIDKDTEKITERDKQDFWILKNPVRAEAKIKKKELKMVAEEKLTQKDLYKLQRNRITQAELNEFSAAELEVLAIFRELNSSKSLTPKIIKNKNVTREEFAVVSEHLEELPGIDITTDWDRKYAFGETLKSVLGKVSSSEEGLPNEQLDYFLARDYSRNDRVGKSYIEMQYEDVLHGQKAKVKNRTDKAGNIIESIPISDGERGKDIVLTVDMDLQLTVEKIIEKQLKEKKSHGNTQFLEYAYVTIMNPNTGEILAMAGKRYYKDEKGKWVMEDNALGNLASSYTVGSTVKGATVLTGYKTGATKPGQTRWDRTLRIKGTPDKGSYKDLGSINDTEALKLSSNVYMFLTAIDIAGSQYIAGQPLRIPRPRLEDTYSIMRNSFSQFGLGTRTGIDLPNEMAGFKGPVDGGKLLDLAIGQYDTYTPLQLAQYVSTIANGGNRMKPHIVKEIRQPIDDKDTLGPVIQEMPPVVLNRLDMKPAWIERVQTGFKRVTQEKGGTAYKWFGDKSYSPAGKTGTAESFYDGPKRKNYKEPPPTINLSFVAYAPSNAPEIALSVVVPWAYQGQPAHNMNKEIGAAAMDAYFNLKKQRAQQQQSTQSTEEKVTGPDAVLKVPVETEGTTAGEESQNY</sequence>
<organism evidence="17 18">
    <name type="scientific">Peribacillus saganii</name>
    <dbReference type="NCBI Taxonomy" id="2303992"/>
    <lineage>
        <taxon>Bacteria</taxon>
        <taxon>Bacillati</taxon>
        <taxon>Bacillota</taxon>
        <taxon>Bacilli</taxon>
        <taxon>Bacillales</taxon>
        <taxon>Bacillaceae</taxon>
        <taxon>Peribacillus</taxon>
    </lineage>
</organism>
<keyword evidence="12" id="KW-0961">Cell wall biogenesis/degradation</keyword>
<evidence type="ECO:0000259" key="16">
    <source>
        <dbReference type="Pfam" id="PF03717"/>
    </source>
</evidence>
<dbReference type="Pfam" id="PF03717">
    <property type="entry name" value="PBP_dimer"/>
    <property type="match status" value="1"/>
</dbReference>
<dbReference type="RefSeq" id="WP_117328312.1">
    <property type="nucleotide sequence ID" value="NZ_QVTE01000057.1"/>
</dbReference>
<dbReference type="AlphaFoldDB" id="A0A372LDX7"/>
<keyword evidence="9" id="KW-0573">Peptidoglycan synthesis</keyword>
<evidence type="ECO:0000256" key="12">
    <source>
        <dbReference type="ARBA" id="ARBA00023316"/>
    </source>
</evidence>
<evidence type="ECO:0000256" key="11">
    <source>
        <dbReference type="ARBA" id="ARBA00023136"/>
    </source>
</evidence>
<feature type="region of interest" description="Disordered" evidence="14">
    <location>
        <begin position="688"/>
        <end position="730"/>
    </location>
</feature>
<proteinExistence type="inferred from homology"/>
<evidence type="ECO:0000256" key="8">
    <source>
        <dbReference type="ARBA" id="ARBA00022960"/>
    </source>
</evidence>
<evidence type="ECO:0000256" key="3">
    <source>
        <dbReference type="ARBA" id="ARBA00004752"/>
    </source>
</evidence>
<dbReference type="SUPFAM" id="SSF56519">
    <property type="entry name" value="Penicillin binding protein dimerisation domain"/>
    <property type="match status" value="1"/>
</dbReference>
<dbReference type="EMBL" id="QVTE01000057">
    <property type="protein sequence ID" value="RFU64295.1"/>
    <property type="molecule type" value="Genomic_DNA"/>
</dbReference>
<dbReference type="PANTHER" id="PTHR30627:SF2">
    <property type="entry name" value="PEPTIDOGLYCAN D,D-TRANSPEPTIDASE MRDA"/>
    <property type="match status" value="1"/>
</dbReference>
<reference evidence="17 18" key="1">
    <citation type="submission" date="2018-08" db="EMBL/GenBank/DDBJ databases">
        <title>Bacillus chawlae sp. nov., Bacillus glennii sp. nov., and Bacillus saganii sp. nov. Isolated from the Vehicle Assembly Building at Kennedy Space Center where the Viking Spacecraft were Assembled.</title>
        <authorList>
            <person name="Seuylemezian A."/>
            <person name="Vaishampayan P."/>
        </authorList>
    </citation>
    <scope>NUCLEOTIDE SEQUENCE [LARGE SCALE GENOMIC DNA]</scope>
    <source>
        <strain evidence="17 18">V47-23a</strain>
    </source>
</reference>
<dbReference type="Gene3D" id="1.10.10.1230">
    <property type="entry name" value="Penicillin-binding protein, N-terminal non-catalytic domain, head sub-domain"/>
    <property type="match status" value="1"/>
</dbReference>
<evidence type="ECO:0000256" key="2">
    <source>
        <dbReference type="ARBA" id="ARBA00004236"/>
    </source>
</evidence>
<evidence type="ECO:0000256" key="7">
    <source>
        <dbReference type="ARBA" id="ARBA00022692"/>
    </source>
</evidence>
<comment type="pathway">
    <text evidence="3">Cell wall biogenesis; peptidoglycan biosynthesis.</text>
</comment>
<dbReference type="InterPro" id="IPR036138">
    <property type="entry name" value="PBP_dimer_sf"/>
</dbReference>
<keyword evidence="18" id="KW-1185">Reference proteome</keyword>
<evidence type="ECO:0000256" key="10">
    <source>
        <dbReference type="ARBA" id="ARBA00022989"/>
    </source>
</evidence>
<dbReference type="InterPro" id="IPR001460">
    <property type="entry name" value="PCN-bd_Tpept"/>
</dbReference>
<dbReference type="PANTHER" id="PTHR30627">
    <property type="entry name" value="PEPTIDOGLYCAN D,D-TRANSPEPTIDASE"/>
    <property type="match status" value="1"/>
</dbReference>
<dbReference type="OrthoDB" id="9770103at2"/>
<feature type="compositionally biased region" description="Polar residues" evidence="14">
    <location>
        <begin position="719"/>
        <end position="730"/>
    </location>
</feature>
<keyword evidence="6" id="KW-1003">Cell membrane</keyword>
<evidence type="ECO:0000256" key="4">
    <source>
        <dbReference type="ARBA" id="ARBA00007171"/>
    </source>
</evidence>
<evidence type="ECO:0000256" key="5">
    <source>
        <dbReference type="ARBA" id="ARBA00012448"/>
    </source>
</evidence>
<dbReference type="Pfam" id="PF00905">
    <property type="entry name" value="Transpeptidase"/>
    <property type="match status" value="1"/>
</dbReference>
<keyword evidence="8" id="KW-0133">Cell shape</keyword>
<keyword evidence="10" id="KW-1133">Transmembrane helix</keyword>
<dbReference type="InterPro" id="IPR005311">
    <property type="entry name" value="PBP_dimer"/>
</dbReference>
<comment type="similarity">
    <text evidence="4">Belongs to the transpeptidase family.</text>
</comment>
<dbReference type="GO" id="GO:0008658">
    <property type="term" value="F:penicillin binding"/>
    <property type="evidence" value="ECO:0007669"/>
    <property type="project" value="InterPro"/>
</dbReference>
<feature type="domain" description="Penicillin-binding protein dimerisation" evidence="16">
    <location>
        <begin position="59"/>
        <end position="298"/>
    </location>
</feature>
<dbReference type="Gene3D" id="3.40.710.10">
    <property type="entry name" value="DD-peptidase/beta-lactamase superfamily"/>
    <property type="match status" value="1"/>
</dbReference>
<dbReference type="InterPro" id="IPR012338">
    <property type="entry name" value="Beta-lactam/transpept-like"/>
</dbReference>
<evidence type="ECO:0000256" key="9">
    <source>
        <dbReference type="ARBA" id="ARBA00022984"/>
    </source>
</evidence>
<keyword evidence="7" id="KW-0812">Transmembrane</keyword>
<dbReference type="GO" id="GO:0009252">
    <property type="term" value="P:peptidoglycan biosynthetic process"/>
    <property type="evidence" value="ECO:0007669"/>
    <property type="project" value="UniProtKB-UniPathway"/>
</dbReference>
<evidence type="ECO:0000256" key="13">
    <source>
        <dbReference type="ARBA" id="ARBA00034000"/>
    </source>
</evidence>
<dbReference type="SUPFAM" id="SSF56601">
    <property type="entry name" value="beta-lactamase/transpeptidase-like"/>
    <property type="match status" value="1"/>
</dbReference>
<gene>
    <name evidence="17" type="ORF">D0469_19020</name>
</gene>
<name>A0A372LDX7_9BACI</name>
<evidence type="ECO:0000256" key="14">
    <source>
        <dbReference type="SAM" id="MobiDB-lite"/>
    </source>
</evidence>
<evidence type="ECO:0000313" key="17">
    <source>
        <dbReference type="EMBL" id="RFU64295.1"/>
    </source>
</evidence>
<evidence type="ECO:0000259" key="15">
    <source>
        <dbReference type="Pfam" id="PF00905"/>
    </source>
</evidence>
<evidence type="ECO:0000313" key="18">
    <source>
        <dbReference type="Proteomes" id="UP000264541"/>
    </source>
</evidence>
<dbReference type="EC" id="3.4.16.4" evidence="5"/>
<evidence type="ECO:0000256" key="1">
    <source>
        <dbReference type="ARBA" id="ARBA00004167"/>
    </source>
</evidence>
<protein>
    <recommendedName>
        <fullName evidence="5">serine-type D-Ala-D-Ala carboxypeptidase</fullName>
        <ecNumber evidence="5">3.4.16.4</ecNumber>
    </recommendedName>
</protein>
<evidence type="ECO:0000256" key="6">
    <source>
        <dbReference type="ARBA" id="ARBA00022475"/>
    </source>
</evidence>
<comment type="catalytic activity">
    <reaction evidence="13">
        <text>Preferential cleavage: (Ac)2-L-Lys-D-Ala-|-D-Ala. Also transpeptidation of peptidyl-alanyl moieties that are N-acyl substituents of D-alanine.</text>
        <dbReference type="EC" id="3.4.16.4"/>
    </reaction>
</comment>
<dbReference type="Gene3D" id="3.90.1310.10">
    <property type="entry name" value="Penicillin-binding protein 2a (Domain 2)"/>
    <property type="match status" value="1"/>
</dbReference>
<dbReference type="GO" id="GO:0071972">
    <property type="term" value="F:peptidoglycan L,D-transpeptidase activity"/>
    <property type="evidence" value="ECO:0007669"/>
    <property type="project" value="TreeGrafter"/>
</dbReference>
<dbReference type="GO" id="GO:0009002">
    <property type="term" value="F:serine-type D-Ala-D-Ala carboxypeptidase activity"/>
    <property type="evidence" value="ECO:0007669"/>
    <property type="project" value="UniProtKB-EC"/>
</dbReference>
<dbReference type="GO" id="GO:0008360">
    <property type="term" value="P:regulation of cell shape"/>
    <property type="evidence" value="ECO:0007669"/>
    <property type="project" value="UniProtKB-KW"/>
</dbReference>
<dbReference type="GO" id="GO:0005886">
    <property type="term" value="C:plasma membrane"/>
    <property type="evidence" value="ECO:0007669"/>
    <property type="project" value="UniProtKB-SubCell"/>
</dbReference>
<dbReference type="GO" id="GO:0071555">
    <property type="term" value="P:cell wall organization"/>
    <property type="evidence" value="ECO:0007669"/>
    <property type="project" value="UniProtKB-KW"/>
</dbReference>
<feature type="domain" description="Penicillin-binding protein transpeptidase" evidence="15">
    <location>
        <begin position="346"/>
        <end position="669"/>
    </location>
</feature>
<keyword evidence="11" id="KW-0472">Membrane</keyword>
<dbReference type="UniPathway" id="UPA00219"/>
<accession>A0A372LDX7</accession>
<dbReference type="Proteomes" id="UP000264541">
    <property type="component" value="Unassembled WGS sequence"/>
</dbReference>
<comment type="subcellular location">
    <subcellularLocation>
        <location evidence="2">Cell membrane</location>
    </subcellularLocation>
    <subcellularLocation>
        <location evidence="1">Membrane</location>
        <topology evidence="1">Single-pass membrane protein</topology>
    </subcellularLocation>
</comment>